<dbReference type="FunFam" id="2.40.10.10:FF:000001">
    <property type="entry name" value="Periplasmic serine protease DegS"/>
    <property type="match status" value="1"/>
</dbReference>
<comment type="similarity">
    <text evidence="1">Belongs to the peptidase S1C family.</text>
</comment>
<dbReference type="PANTHER" id="PTHR43343">
    <property type="entry name" value="PEPTIDASE S12"/>
    <property type="match status" value="1"/>
</dbReference>
<evidence type="ECO:0000259" key="6">
    <source>
        <dbReference type="PROSITE" id="PS50106"/>
    </source>
</evidence>
<dbReference type="PRINTS" id="PR00834">
    <property type="entry name" value="PROTEASES2C"/>
</dbReference>
<dbReference type="SUPFAM" id="SSF50156">
    <property type="entry name" value="PDZ domain-like"/>
    <property type="match status" value="1"/>
</dbReference>
<name>A0A3B0ZKP5_9ZZZZ</name>
<dbReference type="InterPro" id="IPR001478">
    <property type="entry name" value="PDZ"/>
</dbReference>
<dbReference type="Gene3D" id="2.40.10.120">
    <property type="match status" value="1"/>
</dbReference>
<keyword evidence="2 7" id="KW-0645">Protease</keyword>
<dbReference type="InterPro" id="IPR051201">
    <property type="entry name" value="Chloro_Bact_Ser_Proteases"/>
</dbReference>
<dbReference type="GO" id="GO:0006508">
    <property type="term" value="P:proteolysis"/>
    <property type="evidence" value="ECO:0007669"/>
    <property type="project" value="UniProtKB-KW"/>
</dbReference>
<evidence type="ECO:0000256" key="4">
    <source>
        <dbReference type="ARBA" id="ARBA00022825"/>
    </source>
</evidence>
<feature type="transmembrane region" description="Helical" evidence="5">
    <location>
        <begin position="6"/>
        <end position="28"/>
    </location>
</feature>
<keyword evidence="5" id="KW-0812">Transmembrane</keyword>
<dbReference type="Pfam" id="PF13180">
    <property type="entry name" value="PDZ_2"/>
    <property type="match status" value="1"/>
</dbReference>
<dbReference type="InterPro" id="IPR036034">
    <property type="entry name" value="PDZ_sf"/>
</dbReference>
<dbReference type="InterPro" id="IPR009003">
    <property type="entry name" value="Peptidase_S1_PA"/>
</dbReference>
<gene>
    <name evidence="7" type="ORF">MNBD_GAMMA16-1082</name>
</gene>
<organism evidence="7">
    <name type="scientific">hydrothermal vent metagenome</name>
    <dbReference type="NCBI Taxonomy" id="652676"/>
    <lineage>
        <taxon>unclassified sequences</taxon>
        <taxon>metagenomes</taxon>
        <taxon>ecological metagenomes</taxon>
    </lineage>
</organism>
<evidence type="ECO:0000256" key="3">
    <source>
        <dbReference type="ARBA" id="ARBA00022801"/>
    </source>
</evidence>
<protein>
    <submittedName>
        <fullName evidence="7">Outer membrane stress sensor protease DegS</fullName>
    </submittedName>
</protein>
<dbReference type="InterPro" id="IPR001940">
    <property type="entry name" value="Peptidase_S1C"/>
</dbReference>
<dbReference type="SMART" id="SM00228">
    <property type="entry name" value="PDZ"/>
    <property type="match status" value="1"/>
</dbReference>
<dbReference type="EMBL" id="UOFO01000151">
    <property type="protein sequence ID" value="VAW88813.1"/>
    <property type="molecule type" value="Genomic_DNA"/>
</dbReference>
<keyword evidence="3" id="KW-0378">Hydrolase</keyword>
<dbReference type="AlphaFoldDB" id="A0A3B0ZKP5"/>
<reference evidence="7" key="1">
    <citation type="submission" date="2018-06" db="EMBL/GenBank/DDBJ databases">
        <authorList>
            <person name="Zhirakovskaya E."/>
        </authorList>
    </citation>
    <scope>NUCLEOTIDE SEQUENCE</scope>
</reference>
<evidence type="ECO:0000256" key="2">
    <source>
        <dbReference type="ARBA" id="ARBA00022670"/>
    </source>
</evidence>
<dbReference type="PANTHER" id="PTHR43343:SF3">
    <property type="entry name" value="PROTEASE DO-LIKE 8, CHLOROPLASTIC"/>
    <property type="match status" value="1"/>
</dbReference>
<evidence type="ECO:0000313" key="7">
    <source>
        <dbReference type="EMBL" id="VAW88813.1"/>
    </source>
</evidence>
<dbReference type="Gene3D" id="2.30.42.10">
    <property type="match status" value="1"/>
</dbReference>
<evidence type="ECO:0000256" key="5">
    <source>
        <dbReference type="SAM" id="Phobius"/>
    </source>
</evidence>
<feature type="domain" description="PDZ" evidence="6">
    <location>
        <begin position="274"/>
        <end position="338"/>
    </location>
</feature>
<dbReference type="PROSITE" id="PS50106">
    <property type="entry name" value="PDZ"/>
    <property type="match status" value="1"/>
</dbReference>
<keyword evidence="5" id="KW-1133">Transmembrane helix</keyword>
<accession>A0A3B0ZKP5</accession>
<dbReference type="SUPFAM" id="SSF50494">
    <property type="entry name" value="Trypsin-like serine proteases"/>
    <property type="match status" value="1"/>
</dbReference>
<dbReference type="GO" id="GO:0004252">
    <property type="term" value="F:serine-type endopeptidase activity"/>
    <property type="evidence" value="ECO:0007669"/>
    <property type="project" value="InterPro"/>
</dbReference>
<evidence type="ECO:0000256" key="1">
    <source>
        <dbReference type="ARBA" id="ARBA00010541"/>
    </source>
</evidence>
<proteinExistence type="inferred from homology"/>
<sequence>MDLRKIAPYLVQGLAVGILAGFLLVVIFRPSQVNLRPSVEIKEAAPQNRTASHSPASYSTAVENAAPAVVNIFTSKATTPRAHPLFDNPDFRRFFGDRPKPKKKTKNSLGSGVVISKNGYILTNYHVISEADEILVAFRNGSCTKALVEASDPDTDFAVLRVPAENLPAITIGHSDELLIGDVVLAIGNPFGVGQTVTMGIVSATGRSELGISTFENFIQTDAAINPGNSGGALVNARGELVGINTAIFSRSGGSQGIGFAIPIHLAKNIMKQIVEHGHAIRGWLGIEVQNITKALADSFNVPGESGVLVAGVLQNGPGHIAGLLPGDIITHVNNKEINKANSLINVITNFPPETEIQLTIIREIATATAVVGERPKPR</sequence>
<keyword evidence="4" id="KW-0720">Serine protease</keyword>
<keyword evidence="5" id="KW-0472">Membrane</keyword>
<dbReference type="Pfam" id="PF13365">
    <property type="entry name" value="Trypsin_2"/>
    <property type="match status" value="1"/>
</dbReference>